<dbReference type="PATRIC" id="fig|360102.15.peg.607"/>
<organism evidence="1 2">
    <name type="scientific">Yersinia pestis bv. Antiqua (strain Antiqua)</name>
    <dbReference type="NCBI Taxonomy" id="360102"/>
    <lineage>
        <taxon>Bacteria</taxon>
        <taxon>Pseudomonadati</taxon>
        <taxon>Pseudomonadota</taxon>
        <taxon>Gammaproteobacteria</taxon>
        <taxon>Enterobacterales</taxon>
        <taxon>Yersiniaceae</taxon>
        <taxon>Yersinia</taxon>
    </lineage>
</organism>
<proteinExistence type="predicted"/>
<dbReference type="InterPro" id="IPR016630">
    <property type="entry name" value="UCP015278"/>
</dbReference>
<evidence type="ECO:0000313" key="1">
    <source>
        <dbReference type="EMBL" id="ABG13951.1"/>
    </source>
</evidence>
<evidence type="ECO:0008006" key="3">
    <source>
        <dbReference type="Google" id="ProtNLM"/>
    </source>
</evidence>
<dbReference type="PIRSF" id="PIRSF015278">
    <property type="entry name" value="UCP015278"/>
    <property type="match status" value="1"/>
</dbReference>
<protein>
    <recommendedName>
        <fullName evidence="3">DUF2247 domain-containing protein</fullName>
    </recommendedName>
</protein>
<evidence type="ECO:0000313" key="2">
    <source>
        <dbReference type="Proteomes" id="UP000001971"/>
    </source>
</evidence>
<dbReference type="RefSeq" id="WP_002210211.1">
    <property type="nucleotide sequence ID" value="NC_008150.1"/>
</dbReference>
<dbReference type="GeneID" id="57976195"/>
<dbReference type="Proteomes" id="UP000001971">
    <property type="component" value="Chromosome"/>
</dbReference>
<dbReference type="AlphaFoldDB" id="A0A0E1NWL8"/>
<accession>A0A0E1NWL8</accession>
<dbReference type="EMBL" id="CP000308">
    <property type="protein sequence ID" value="ABG13951.1"/>
    <property type="molecule type" value="Genomic_DNA"/>
</dbReference>
<sequence>MDMLSISYEFICSHIKLSWFDIKWAYEKKLIGWHSIVKHAEHLVSLGEASQLELELSFKSKMDTHEISLILDDLSMCCIDADESATQEKWLFIILLWLFTNRNNYSEPLKMVETIYEDFDYPEAIESFVAYMPVSDGYDPNAHSHRENTERLFRNWQTYLDQESIKFKQ</sequence>
<dbReference type="HOGENOM" id="CLU_124837_1_0_6"/>
<dbReference type="KEGG" id="ypa:YPA_1985"/>
<dbReference type="Pfam" id="PF10004">
    <property type="entry name" value="DUF2247"/>
    <property type="match status" value="1"/>
</dbReference>
<name>A0A0E1NWL8_YERPA</name>
<gene>
    <name evidence="1" type="ordered locus">YPA_1985</name>
</gene>
<reference evidence="1 2" key="1">
    <citation type="journal article" date="2006" name="J. Bacteriol.">
        <title>Complete genome sequence of Yersinia pestis strains Antiqua and Nepal516: evidence of gene reduction in an emerging pathogen.</title>
        <authorList>
            <person name="Chain P.S."/>
            <person name="Hu P."/>
            <person name="Malfatti S.A."/>
            <person name="Radnedge L."/>
            <person name="Larimer F."/>
            <person name="Vergez L.M."/>
            <person name="Worsham P."/>
            <person name="Chu M.C."/>
            <person name="Andersen G.L."/>
        </authorList>
    </citation>
    <scope>NUCLEOTIDE SEQUENCE [LARGE SCALE GENOMIC DNA]</scope>
    <source>
        <strain evidence="1 2">Antiqua</strain>
    </source>
</reference>